<proteinExistence type="predicted"/>
<keyword evidence="2" id="KW-1185">Reference proteome</keyword>
<gene>
    <name evidence="1" type="ORF">Tcan_16517</name>
</gene>
<accession>A0A0B2VNU0</accession>
<evidence type="ECO:0000313" key="2">
    <source>
        <dbReference type="Proteomes" id="UP000031036"/>
    </source>
</evidence>
<dbReference type="Proteomes" id="UP000031036">
    <property type="component" value="Unassembled WGS sequence"/>
</dbReference>
<name>A0A0B2VNU0_TOXCA</name>
<organism evidence="1 2">
    <name type="scientific">Toxocara canis</name>
    <name type="common">Canine roundworm</name>
    <dbReference type="NCBI Taxonomy" id="6265"/>
    <lineage>
        <taxon>Eukaryota</taxon>
        <taxon>Metazoa</taxon>
        <taxon>Ecdysozoa</taxon>
        <taxon>Nematoda</taxon>
        <taxon>Chromadorea</taxon>
        <taxon>Rhabditida</taxon>
        <taxon>Spirurina</taxon>
        <taxon>Ascaridomorpha</taxon>
        <taxon>Ascaridoidea</taxon>
        <taxon>Toxocaridae</taxon>
        <taxon>Toxocara</taxon>
    </lineage>
</organism>
<comment type="caution">
    <text evidence="1">The sequence shown here is derived from an EMBL/GenBank/DDBJ whole genome shotgun (WGS) entry which is preliminary data.</text>
</comment>
<protein>
    <submittedName>
        <fullName evidence="1">Uncharacterized protein</fullName>
    </submittedName>
</protein>
<reference evidence="1 2" key="1">
    <citation type="submission" date="2014-11" db="EMBL/GenBank/DDBJ databases">
        <title>Genetic blueprint of the zoonotic pathogen Toxocara canis.</title>
        <authorList>
            <person name="Zhu X.-Q."/>
            <person name="Korhonen P.K."/>
            <person name="Cai H."/>
            <person name="Young N.D."/>
            <person name="Nejsum P."/>
            <person name="von Samson-Himmelstjerna G."/>
            <person name="Boag P.R."/>
            <person name="Tan P."/>
            <person name="Li Q."/>
            <person name="Min J."/>
            <person name="Yang Y."/>
            <person name="Wang X."/>
            <person name="Fang X."/>
            <person name="Hall R.S."/>
            <person name="Hofmann A."/>
            <person name="Sternberg P.W."/>
            <person name="Jex A.R."/>
            <person name="Gasser R.B."/>
        </authorList>
    </citation>
    <scope>NUCLEOTIDE SEQUENCE [LARGE SCALE GENOMIC DNA]</scope>
    <source>
        <strain evidence="1">PN_DK_2014</strain>
    </source>
</reference>
<dbReference type="AlphaFoldDB" id="A0A0B2VNU0"/>
<dbReference type="EMBL" id="JPKZ01001313">
    <property type="protein sequence ID" value="KHN82705.1"/>
    <property type="molecule type" value="Genomic_DNA"/>
</dbReference>
<evidence type="ECO:0000313" key="1">
    <source>
        <dbReference type="EMBL" id="KHN82705.1"/>
    </source>
</evidence>
<sequence length="51" mass="5888">MEKLVDEHDGRLVDEHCGRKKEKTKEILDGGTLLTSFHGYDNKIMRASTQR</sequence>